<protein>
    <submittedName>
        <fullName evidence="1">Uncharacterized protein</fullName>
    </submittedName>
</protein>
<organism evidence="1 2">
    <name type="scientific">Paenibacillus pseudetheri</name>
    <dbReference type="NCBI Taxonomy" id="2897682"/>
    <lineage>
        <taxon>Bacteria</taxon>
        <taxon>Bacillati</taxon>
        <taxon>Bacillota</taxon>
        <taxon>Bacilli</taxon>
        <taxon>Bacillales</taxon>
        <taxon>Paenibacillaceae</taxon>
        <taxon>Paenibacillus</taxon>
    </lineage>
</organism>
<proteinExistence type="predicted"/>
<gene>
    <name evidence="1" type="ORF">PAECIP111894_00310</name>
</gene>
<sequence length="108" mass="12185">MRLSGKRQGWSRKWFISQQTLSQPSLLRGVTDGLIGDQAVSSVFDNRKIKRLVPDFQAAISFSEGIKQSVAWFEAHPDQCTAEWSKLLDSLIEKHGVEAKLLSYFSSL</sequence>
<comment type="caution">
    <text evidence="1">The sequence shown here is derived from an EMBL/GenBank/DDBJ whole genome shotgun (WGS) entry which is preliminary data.</text>
</comment>
<reference evidence="1" key="1">
    <citation type="submission" date="2021-12" db="EMBL/GenBank/DDBJ databases">
        <authorList>
            <person name="Criscuolo A."/>
        </authorList>
    </citation>
    <scope>NUCLEOTIDE SEQUENCE</scope>
    <source>
        <strain evidence="1">CIP111894</strain>
    </source>
</reference>
<dbReference type="EMBL" id="CAKMAB010000001">
    <property type="protein sequence ID" value="CAH1054165.1"/>
    <property type="molecule type" value="Genomic_DNA"/>
</dbReference>
<dbReference type="Proteomes" id="UP000838749">
    <property type="component" value="Unassembled WGS sequence"/>
</dbReference>
<keyword evidence="2" id="KW-1185">Reference proteome</keyword>
<evidence type="ECO:0000313" key="2">
    <source>
        <dbReference type="Proteomes" id="UP000838749"/>
    </source>
</evidence>
<name>A0ABM9B6R7_9BACL</name>
<evidence type="ECO:0000313" key="1">
    <source>
        <dbReference type="EMBL" id="CAH1054165.1"/>
    </source>
</evidence>
<accession>A0ABM9B6R7</accession>